<proteinExistence type="predicted"/>
<evidence type="ECO:0000313" key="2">
    <source>
        <dbReference type="EMBL" id="EKE30783.1"/>
    </source>
</evidence>
<keyword evidence="1" id="KW-0812">Transmembrane</keyword>
<name>K2G6G8_9BACI</name>
<keyword evidence="3" id="KW-1185">Reference proteome</keyword>
<comment type="caution">
    <text evidence="2">The sequence shown here is derived from an EMBL/GenBank/DDBJ whole genome shotgun (WGS) entry which is preliminary data.</text>
</comment>
<reference evidence="2 3" key="1">
    <citation type="journal article" date="2012" name="J. Bacteriol.">
        <title>Draft Genome Sequence of Salimicrobium sp. Strain MJ3, Isolated from Myulchi-Jeot, Korean Fermented Seafood.</title>
        <authorList>
            <person name="Lee S.H."/>
            <person name="Jung J.Y."/>
            <person name="Jeon C.O."/>
        </authorList>
    </citation>
    <scope>NUCLEOTIDE SEQUENCE [LARGE SCALE GENOMIC DNA]</scope>
    <source>
        <strain evidence="2 3">MJ3</strain>
    </source>
</reference>
<dbReference type="AlphaFoldDB" id="K2G6G8"/>
<feature type="transmembrane region" description="Helical" evidence="1">
    <location>
        <begin position="51"/>
        <end position="71"/>
    </location>
</feature>
<evidence type="ECO:0000313" key="3">
    <source>
        <dbReference type="Proteomes" id="UP000011746"/>
    </source>
</evidence>
<sequence>MPDISMFIAIIIMVGIQYFMSTRNSAFLGIIVPIAFITVMTWMFVTNQINSFLKFAVLLIVGLLFLLEEWVRGRKSLSKKRDNELNKMKSSDLK</sequence>
<accession>K2G6G8</accession>
<evidence type="ECO:0000256" key="1">
    <source>
        <dbReference type="SAM" id="Phobius"/>
    </source>
</evidence>
<dbReference type="Proteomes" id="UP000011746">
    <property type="component" value="Unassembled WGS sequence"/>
</dbReference>
<protein>
    <submittedName>
        <fullName evidence="2">Uncharacterized protein</fullName>
    </submittedName>
</protein>
<feature type="transmembrane region" description="Helical" evidence="1">
    <location>
        <begin position="26"/>
        <end position="45"/>
    </location>
</feature>
<feature type="transmembrane region" description="Helical" evidence="1">
    <location>
        <begin position="6"/>
        <end position="21"/>
    </location>
</feature>
<gene>
    <name evidence="2" type="ORF">MJ3_11715</name>
</gene>
<keyword evidence="1" id="KW-0472">Membrane</keyword>
<organism evidence="2 3">
    <name type="scientific">Salimicrobium jeotgali</name>
    <dbReference type="NCBI Taxonomy" id="1230341"/>
    <lineage>
        <taxon>Bacteria</taxon>
        <taxon>Bacillati</taxon>
        <taxon>Bacillota</taxon>
        <taxon>Bacilli</taxon>
        <taxon>Bacillales</taxon>
        <taxon>Bacillaceae</taxon>
        <taxon>Salimicrobium</taxon>
    </lineage>
</organism>
<dbReference type="eggNOG" id="ENOG5032ZN6">
    <property type="taxonomic scope" value="Bacteria"/>
</dbReference>
<dbReference type="RefSeq" id="WP_008591918.1">
    <property type="nucleotide sequence ID" value="NZ_AMPQ01000040.1"/>
</dbReference>
<dbReference type="OrthoDB" id="2413078at2"/>
<keyword evidence="1" id="KW-1133">Transmembrane helix</keyword>
<dbReference type="EMBL" id="AMPQ01000040">
    <property type="protein sequence ID" value="EKE30783.1"/>
    <property type="molecule type" value="Genomic_DNA"/>
</dbReference>